<reference evidence="3 4" key="1">
    <citation type="submission" date="2018-05" db="EMBL/GenBank/DDBJ databases">
        <title>Genome sequencing and assembly of the regulated plant pathogen Lachnellula willkommii and related sister species for the development of diagnostic species identification markers.</title>
        <authorList>
            <person name="Giroux E."/>
            <person name="Bilodeau G."/>
        </authorList>
    </citation>
    <scope>NUCLEOTIDE SEQUENCE [LARGE SCALE GENOMIC DNA]</scope>
    <source>
        <strain evidence="3 4">CBS 268.59</strain>
    </source>
</reference>
<keyword evidence="2" id="KW-0472">Membrane</keyword>
<evidence type="ECO:0000313" key="3">
    <source>
        <dbReference type="EMBL" id="TVY85218.1"/>
    </source>
</evidence>
<keyword evidence="2" id="KW-0812">Transmembrane</keyword>
<gene>
    <name evidence="3" type="ORF">LSUE1_G000369</name>
</gene>
<evidence type="ECO:0000256" key="2">
    <source>
        <dbReference type="SAM" id="Phobius"/>
    </source>
</evidence>
<evidence type="ECO:0000313" key="4">
    <source>
        <dbReference type="Proteomes" id="UP000469558"/>
    </source>
</evidence>
<organism evidence="3 4">
    <name type="scientific">Lachnellula suecica</name>
    <dbReference type="NCBI Taxonomy" id="602035"/>
    <lineage>
        <taxon>Eukaryota</taxon>
        <taxon>Fungi</taxon>
        <taxon>Dikarya</taxon>
        <taxon>Ascomycota</taxon>
        <taxon>Pezizomycotina</taxon>
        <taxon>Leotiomycetes</taxon>
        <taxon>Helotiales</taxon>
        <taxon>Lachnaceae</taxon>
        <taxon>Lachnellula</taxon>
    </lineage>
</organism>
<dbReference type="EMBL" id="QGMK01000021">
    <property type="protein sequence ID" value="TVY85218.1"/>
    <property type="molecule type" value="Genomic_DNA"/>
</dbReference>
<keyword evidence="2" id="KW-1133">Transmembrane helix</keyword>
<name>A0A8T9CHW1_9HELO</name>
<dbReference type="Proteomes" id="UP000469558">
    <property type="component" value="Unassembled WGS sequence"/>
</dbReference>
<dbReference type="OrthoDB" id="623670at2759"/>
<sequence>MATSTGIPTTHQTPEWETSGTAKPGLFSKYNLFRTQSPATKEEDPAAEQNIAEKRSFSDRFVPHWAAPCFGRNRKTCLCALAALLLLAVILGLGLGLGLHNGWVDLNTFHPGTPI</sequence>
<feature type="compositionally biased region" description="Polar residues" evidence="1">
    <location>
        <begin position="1"/>
        <end position="21"/>
    </location>
</feature>
<comment type="caution">
    <text evidence="3">The sequence shown here is derived from an EMBL/GenBank/DDBJ whole genome shotgun (WGS) entry which is preliminary data.</text>
</comment>
<evidence type="ECO:0000256" key="1">
    <source>
        <dbReference type="SAM" id="MobiDB-lite"/>
    </source>
</evidence>
<proteinExistence type="predicted"/>
<feature type="region of interest" description="Disordered" evidence="1">
    <location>
        <begin position="1"/>
        <end position="23"/>
    </location>
</feature>
<protein>
    <submittedName>
        <fullName evidence="3">Uncharacterized protein</fullName>
    </submittedName>
</protein>
<accession>A0A8T9CHW1</accession>
<dbReference type="AlphaFoldDB" id="A0A8T9CHW1"/>
<keyword evidence="4" id="KW-1185">Reference proteome</keyword>
<feature type="transmembrane region" description="Helical" evidence="2">
    <location>
        <begin position="78"/>
        <end position="99"/>
    </location>
</feature>